<dbReference type="RefSeq" id="WP_349642273.1">
    <property type="nucleotide sequence ID" value="NZ_CAWVOH010000003.1"/>
</dbReference>
<feature type="transmembrane region" description="Helical" evidence="1">
    <location>
        <begin position="35"/>
        <end position="52"/>
    </location>
</feature>
<keyword evidence="1" id="KW-0812">Transmembrane</keyword>
<keyword evidence="1" id="KW-1133">Transmembrane helix</keyword>
<proteinExistence type="predicted"/>
<feature type="transmembrane region" description="Helical" evidence="1">
    <location>
        <begin position="131"/>
        <end position="148"/>
    </location>
</feature>
<organism evidence="2 3">
    <name type="scientific">Eupransor demetentiae</name>
    <dbReference type="NCBI Taxonomy" id="3109584"/>
    <lineage>
        <taxon>Bacteria</taxon>
        <taxon>Bacillati</taxon>
        <taxon>Bacillota</taxon>
        <taxon>Bacilli</taxon>
        <taxon>Lactobacillales</taxon>
        <taxon>Lactobacillaceae</taxon>
        <taxon>Eupransor</taxon>
    </lineage>
</organism>
<feature type="transmembrane region" description="Helical" evidence="1">
    <location>
        <begin position="12"/>
        <end position="29"/>
    </location>
</feature>
<comment type="caution">
    <text evidence="2">The sequence shown here is derived from an EMBL/GenBank/DDBJ whole genome shotgun (WGS) entry which is preliminary data.</text>
</comment>
<dbReference type="Proteomes" id="UP001314241">
    <property type="component" value="Unassembled WGS sequence"/>
</dbReference>
<evidence type="ECO:0000256" key="1">
    <source>
        <dbReference type="SAM" id="Phobius"/>
    </source>
</evidence>
<reference evidence="2 3" key="1">
    <citation type="submission" date="2024-01" db="EMBL/GenBank/DDBJ databases">
        <authorList>
            <person name="Botero Cardona J."/>
        </authorList>
    </citation>
    <scope>NUCLEOTIDE SEQUENCE [LARGE SCALE GENOMIC DNA]</scope>
    <source>
        <strain evidence="2 3">LMG 33000</strain>
    </source>
</reference>
<evidence type="ECO:0000313" key="2">
    <source>
        <dbReference type="EMBL" id="CAK8054724.1"/>
    </source>
</evidence>
<feature type="transmembrane region" description="Helical" evidence="1">
    <location>
        <begin position="197"/>
        <end position="216"/>
    </location>
</feature>
<gene>
    <name evidence="2" type="ORF">R54876_GBNLAHCA_01299</name>
</gene>
<sequence>MKTEFKKRFSNLCLAFSFAVMIAMTISMLYDDTKVYMKILAGFGVLAIAFLVSRFGQNLVTLMVWGTLLILDVVTMIDAYDMKAMIMPVAYLFFMVAYFGMYLFKGIDLFDKGNRINAPIGKANPKDKNKYRIAYASLGLALLSFLSWFTLPHYGQLLHIFGFGADDYAWAFLPLMVSLAVYLTMRSQIALTKNLRLALYVVVAVGCVSVVTMLVFG</sequence>
<protein>
    <submittedName>
        <fullName evidence="2">Uncharacterized protein</fullName>
    </submittedName>
</protein>
<accession>A0ABM9N668</accession>
<evidence type="ECO:0000313" key="3">
    <source>
        <dbReference type="Proteomes" id="UP001314241"/>
    </source>
</evidence>
<feature type="transmembrane region" description="Helical" evidence="1">
    <location>
        <begin position="168"/>
        <end position="185"/>
    </location>
</feature>
<keyword evidence="3" id="KW-1185">Reference proteome</keyword>
<feature type="transmembrane region" description="Helical" evidence="1">
    <location>
        <begin position="89"/>
        <end position="110"/>
    </location>
</feature>
<dbReference type="EMBL" id="CAWVOH010000003">
    <property type="protein sequence ID" value="CAK8054724.1"/>
    <property type="molecule type" value="Genomic_DNA"/>
</dbReference>
<name>A0ABM9N668_9LACO</name>
<keyword evidence="1" id="KW-0472">Membrane</keyword>
<feature type="transmembrane region" description="Helical" evidence="1">
    <location>
        <begin position="59"/>
        <end position="77"/>
    </location>
</feature>